<evidence type="ECO:0000313" key="3">
    <source>
        <dbReference type="EMBL" id="KIM65383.1"/>
    </source>
</evidence>
<proteinExistence type="predicted"/>
<dbReference type="AlphaFoldDB" id="A0A0C2ZV63"/>
<feature type="domain" description="Protein kinase" evidence="2">
    <location>
        <begin position="34"/>
        <end position="171"/>
    </location>
</feature>
<protein>
    <recommendedName>
        <fullName evidence="2">Protein kinase domain-containing protein</fullName>
    </recommendedName>
</protein>
<accession>A0A0C2ZV63</accession>
<dbReference type="GO" id="GO:0005524">
    <property type="term" value="F:ATP binding"/>
    <property type="evidence" value="ECO:0007669"/>
    <property type="project" value="UniProtKB-UniRule"/>
</dbReference>
<dbReference type="OrthoDB" id="122279at2759"/>
<dbReference type="SUPFAM" id="SSF56112">
    <property type="entry name" value="Protein kinase-like (PK-like)"/>
    <property type="match status" value="1"/>
</dbReference>
<dbReference type="InterPro" id="IPR011009">
    <property type="entry name" value="Kinase-like_dom_sf"/>
</dbReference>
<sequence length="171" mass="19096">MWKDSRKYPVMIEVIEHPGPENTSIVLGVHRVSLDASKRIGSGTYGEVFEGTLISQAQQKVAVKVFRHVDKDAFTVLMRILSGISVWWNLAHENVAKLLGITANFDHTISIVSSFIPRRDAFYYVQNPNVDPRPLILGIANGLHYLHTYGQSPIIHGGIKGVDILGFELYV</sequence>
<dbReference type="InterPro" id="IPR000719">
    <property type="entry name" value="Prot_kinase_dom"/>
</dbReference>
<dbReference type="InterPro" id="IPR051681">
    <property type="entry name" value="Ser/Thr_Kinases-Pseudokinases"/>
</dbReference>
<dbReference type="EMBL" id="KN822023">
    <property type="protein sequence ID" value="KIM65383.1"/>
    <property type="molecule type" value="Genomic_DNA"/>
</dbReference>
<dbReference type="PROSITE" id="PS00107">
    <property type="entry name" value="PROTEIN_KINASE_ATP"/>
    <property type="match status" value="1"/>
</dbReference>
<dbReference type="GO" id="GO:0004674">
    <property type="term" value="F:protein serine/threonine kinase activity"/>
    <property type="evidence" value="ECO:0007669"/>
    <property type="project" value="TreeGrafter"/>
</dbReference>
<reference evidence="4" key="2">
    <citation type="submission" date="2015-01" db="EMBL/GenBank/DDBJ databases">
        <title>Evolutionary Origins and Diversification of the Mycorrhizal Mutualists.</title>
        <authorList>
            <consortium name="DOE Joint Genome Institute"/>
            <consortium name="Mycorrhizal Genomics Consortium"/>
            <person name="Kohler A."/>
            <person name="Kuo A."/>
            <person name="Nagy L.G."/>
            <person name="Floudas D."/>
            <person name="Copeland A."/>
            <person name="Barry K.W."/>
            <person name="Cichocki N."/>
            <person name="Veneault-Fourrey C."/>
            <person name="LaButti K."/>
            <person name="Lindquist E.A."/>
            <person name="Lipzen A."/>
            <person name="Lundell T."/>
            <person name="Morin E."/>
            <person name="Murat C."/>
            <person name="Riley R."/>
            <person name="Ohm R."/>
            <person name="Sun H."/>
            <person name="Tunlid A."/>
            <person name="Henrissat B."/>
            <person name="Grigoriev I.V."/>
            <person name="Hibbett D.S."/>
            <person name="Martin F."/>
        </authorList>
    </citation>
    <scope>NUCLEOTIDE SEQUENCE [LARGE SCALE GENOMIC DNA]</scope>
    <source>
        <strain evidence="4">Foug A</strain>
    </source>
</reference>
<reference evidence="3 4" key="1">
    <citation type="submission" date="2014-04" db="EMBL/GenBank/DDBJ databases">
        <authorList>
            <consortium name="DOE Joint Genome Institute"/>
            <person name="Kuo A."/>
            <person name="Kohler A."/>
            <person name="Nagy L.G."/>
            <person name="Floudas D."/>
            <person name="Copeland A."/>
            <person name="Barry K.W."/>
            <person name="Cichocki N."/>
            <person name="Veneault-Fourrey C."/>
            <person name="LaButti K."/>
            <person name="Lindquist E.A."/>
            <person name="Lipzen A."/>
            <person name="Lundell T."/>
            <person name="Morin E."/>
            <person name="Murat C."/>
            <person name="Sun H."/>
            <person name="Tunlid A."/>
            <person name="Henrissat B."/>
            <person name="Grigoriev I.V."/>
            <person name="Hibbett D.S."/>
            <person name="Martin F."/>
            <person name="Nordberg H.P."/>
            <person name="Cantor M.N."/>
            <person name="Hua S.X."/>
        </authorList>
    </citation>
    <scope>NUCLEOTIDE SEQUENCE [LARGE SCALE GENOMIC DNA]</scope>
    <source>
        <strain evidence="3 4">Foug A</strain>
    </source>
</reference>
<evidence type="ECO:0000259" key="2">
    <source>
        <dbReference type="PROSITE" id="PS50011"/>
    </source>
</evidence>
<gene>
    <name evidence="3" type="ORF">SCLCIDRAFT_1212559</name>
</gene>
<dbReference type="Pfam" id="PF00069">
    <property type="entry name" value="Pkinase"/>
    <property type="match status" value="1"/>
</dbReference>
<dbReference type="InterPro" id="IPR017441">
    <property type="entry name" value="Protein_kinase_ATP_BS"/>
</dbReference>
<dbReference type="PROSITE" id="PS50011">
    <property type="entry name" value="PROTEIN_KINASE_DOM"/>
    <property type="match status" value="1"/>
</dbReference>
<dbReference type="Gene3D" id="1.10.510.10">
    <property type="entry name" value="Transferase(Phosphotransferase) domain 1"/>
    <property type="match status" value="1"/>
</dbReference>
<keyword evidence="1" id="KW-0547">Nucleotide-binding</keyword>
<keyword evidence="4" id="KW-1185">Reference proteome</keyword>
<name>A0A0C2ZV63_9AGAM</name>
<organism evidence="3 4">
    <name type="scientific">Scleroderma citrinum Foug A</name>
    <dbReference type="NCBI Taxonomy" id="1036808"/>
    <lineage>
        <taxon>Eukaryota</taxon>
        <taxon>Fungi</taxon>
        <taxon>Dikarya</taxon>
        <taxon>Basidiomycota</taxon>
        <taxon>Agaricomycotina</taxon>
        <taxon>Agaricomycetes</taxon>
        <taxon>Agaricomycetidae</taxon>
        <taxon>Boletales</taxon>
        <taxon>Sclerodermatineae</taxon>
        <taxon>Sclerodermataceae</taxon>
        <taxon>Scleroderma</taxon>
    </lineage>
</organism>
<feature type="binding site" evidence="1">
    <location>
        <position position="64"/>
    </location>
    <ligand>
        <name>ATP</name>
        <dbReference type="ChEBI" id="CHEBI:30616"/>
    </ligand>
</feature>
<dbReference type="InParanoid" id="A0A0C2ZV63"/>
<dbReference type="PANTHER" id="PTHR44329">
    <property type="entry name" value="SERINE/THREONINE-PROTEIN KINASE TNNI3K-RELATED"/>
    <property type="match status" value="1"/>
</dbReference>
<keyword evidence="1" id="KW-0067">ATP-binding</keyword>
<dbReference type="Proteomes" id="UP000053989">
    <property type="component" value="Unassembled WGS sequence"/>
</dbReference>
<evidence type="ECO:0000256" key="1">
    <source>
        <dbReference type="PROSITE-ProRule" id="PRU10141"/>
    </source>
</evidence>
<evidence type="ECO:0000313" key="4">
    <source>
        <dbReference type="Proteomes" id="UP000053989"/>
    </source>
</evidence>
<dbReference type="HOGENOM" id="CLU_1563789_0_0_1"/>